<protein>
    <submittedName>
        <fullName evidence="2">TIGR02285 family protein</fullName>
    </submittedName>
</protein>
<evidence type="ECO:0000256" key="1">
    <source>
        <dbReference type="SAM" id="SignalP"/>
    </source>
</evidence>
<proteinExistence type="predicted"/>
<dbReference type="RefSeq" id="WP_243538468.1">
    <property type="nucleotide sequence ID" value="NZ_CP093442.1"/>
</dbReference>
<dbReference type="Proteomes" id="UP000830116">
    <property type="component" value="Chromosome"/>
</dbReference>
<gene>
    <name evidence="2" type="ORF">MNR06_02630</name>
</gene>
<evidence type="ECO:0000313" key="3">
    <source>
        <dbReference type="Proteomes" id="UP000830116"/>
    </source>
</evidence>
<dbReference type="NCBIfam" id="TIGR02285">
    <property type="entry name" value="TIGR02285 family protein"/>
    <property type="match status" value="1"/>
</dbReference>
<keyword evidence="1" id="KW-0732">Signal</keyword>
<sequence>MKARYLLFFAVLLLSLTGVQSKNSSEDSSKKSIPWGVTDWPPYYILEGGNGGEGKIDLLKKILEKNISEYKFIDVQSDIPKTIELWKQNRNICAGSVLKTPEREKWAYFTALSFIAPHEYLAVVAKKDILPKGDVMSFKELTTRKDLKGVVIHDRSYGPVIDDLIKKAESNLTALNPSEGYMPLLKMVQRGRFDYTIEYESVVKAYNERIKPEKPVHSKLLKETSPSAVIWVACTKNAWGRNVISRIDEVLKKNAGKSDYHAAVESWSNPEALKKHQKALDEFYERRAHSWSTINVE</sequence>
<dbReference type="PANTHER" id="PTHR35936">
    <property type="entry name" value="MEMBRANE-BOUND LYTIC MUREIN TRANSGLYCOSYLASE F"/>
    <property type="match status" value="1"/>
</dbReference>
<feature type="signal peptide" evidence="1">
    <location>
        <begin position="1"/>
        <end position="21"/>
    </location>
</feature>
<feature type="chain" id="PRO_5045739337" evidence="1">
    <location>
        <begin position="22"/>
        <end position="297"/>
    </location>
</feature>
<dbReference type="PANTHER" id="PTHR35936:SF19">
    <property type="entry name" value="AMINO-ACID-BINDING PROTEIN YXEM-RELATED"/>
    <property type="match status" value="1"/>
</dbReference>
<evidence type="ECO:0000313" key="2">
    <source>
        <dbReference type="EMBL" id="UOF01848.1"/>
    </source>
</evidence>
<accession>A0ABY4CAG4</accession>
<name>A0ABY4CAG4_9BACT</name>
<organism evidence="2 3">
    <name type="scientific">Bdellovibrio reynosensis</name>
    <dbReference type="NCBI Taxonomy" id="2835041"/>
    <lineage>
        <taxon>Bacteria</taxon>
        <taxon>Pseudomonadati</taxon>
        <taxon>Bdellovibrionota</taxon>
        <taxon>Bdellovibrionia</taxon>
        <taxon>Bdellovibrionales</taxon>
        <taxon>Pseudobdellovibrionaceae</taxon>
        <taxon>Bdellovibrio</taxon>
    </lineage>
</organism>
<dbReference type="InterPro" id="IPR011972">
    <property type="entry name" value="CHP02285"/>
</dbReference>
<dbReference type="EMBL" id="CP093442">
    <property type="protein sequence ID" value="UOF01848.1"/>
    <property type="molecule type" value="Genomic_DNA"/>
</dbReference>
<reference evidence="2" key="1">
    <citation type="submission" date="2022-03" db="EMBL/GenBank/DDBJ databases">
        <title>Genome Identification and Characterization of new species Bdellovibrio reynosense LBG001 sp. nov. from a Mexico soil sample.</title>
        <authorList>
            <person name="Camilli A."/>
            <person name="Ajao Y."/>
            <person name="Guo X."/>
        </authorList>
    </citation>
    <scope>NUCLEOTIDE SEQUENCE</scope>
    <source>
        <strain evidence="2">LBG001</strain>
    </source>
</reference>
<keyword evidence="3" id="KW-1185">Reference proteome</keyword>
<dbReference type="Gene3D" id="3.40.190.10">
    <property type="entry name" value="Periplasmic binding protein-like II"/>
    <property type="match status" value="2"/>
</dbReference>
<dbReference type="SUPFAM" id="SSF53850">
    <property type="entry name" value="Periplasmic binding protein-like II"/>
    <property type="match status" value="1"/>
</dbReference>